<proteinExistence type="predicted"/>
<protein>
    <submittedName>
        <fullName evidence="1">Uncharacterized protein</fullName>
    </submittedName>
</protein>
<comment type="caution">
    <text evidence="1">The sequence shown here is derived from an EMBL/GenBank/DDBJ whole genome shotgun (WGS) entry which is preliminary data.</text>
</comment>
<reference evidence="1 2" key="1">
    <citation type="submission" date="2020-04" db="EMBL/GenBank/DDBJ databases">
        <title>Flammeovirgaceae bacterium KN852 isolated from deep sea.</title>
        <authorList>
            <person name="Zhang D.-C."/>
        </authorList>
    </citation>
    <scope>NUCLEOTIDE SEQUENCE [LARGE SCALE GENOMIC DNA]</scope>
    <source>
        <strain evidence="1 2">KN852</strain>
    </source>
</reference>
<dbReference type="Proteomes" id="UP000559010">
    <property type="component" value="Unassembled WGS sequence"/>
</dbReference>
<evidence type="ECO:0000313" key="2">
    <source>
        <dbReference type="Proteomes" id="UP000559010"/>
    </source>
</evidence>
<name>A0A848J328_9BACT</name>
<accession>A0A848J328</accession>
<keyword evidence="2" id="KW-1185">Reference proteome</keyword>
<organism evidence="1 2">
    <name type="scientific">Marinigracilibium pacificum</name>
    <dbReference type="NCBI Taxonomy" id="2729599"/>
    <lineage>
        <taxon>Bacteria</taxon>
        <taxon>Pseudomonadati</taxon>
        <taxon>Bacteroidota</taxon>
        <taxon>Cytophagia</taxon>
        <taxon>Cytophagales</taxon>
        <taxon>Flammeovirgaceae</taxon>
        <taxon>Marinigracilibium</taxon>
    </lineage>
</organism>
<gene>
    <name evidence="1" type="ORF">HH304_04160</name>
</gene>
<dbReference type="AlphaFoldDB" id="A0A848J328"/>
<sequence length="261" mass="29460">MKHFPKIIFFIFICAACNSSDSSQDEIAEDTVSSVVVTKPEIDTSRPSDSIADLFSGTWISSYYLKKIEDSASVYLNKDYKSSLLGFNLKGEDLKTGDAWVIPFNTGTQTTDKPIRWNYEDSSFISLDSPSIKIIINRPGSLIYEYANGNKAYYRKTTDRESAIRGVLFEGNYISESGKKYSFSANGSITGFEDKKYFSILDNFSEELEFDAIFISDNVNRDNELIYHYEISGDTIRLYDLAGEYPEMGIGAMAHELIKTN</sequence>
<dbReference type="RefSeq" id="WP_169678202.1">
    <property type="nucleotide sequence ID" value="NZ_JABBNU010000002.1"/>
</dbReference>
<evidence type="ECO:0000313" key="1">
    <source>
        <dbReference type="EMBL" id="NMM47582.1"/>
    </source>
</evidence>
<dbReference type="EMBL" id="JABBNU010000002">
    <property type="protein sequence ID" value="NMM47582.1"/>
    <property type="molecule type" value="Genomic_DNA"/>
</dbReference>